<evidence type="ECO:0000313" key="2">
    <source>
        <dbReference type="EMBL" id="CDO75705.1"/>
    </source>
</evidence>
<evidence type="ECO:0000313" key="3">
    <source>
        <dbReference type="Proteomes" id="UP000029665"/>
    </source>
</evidence>
<organism evidence="2 3">
    <name type="scientific">Pycnoporus cinnabarinus</name>
    <name type="common">Cinnabar-red polypore</name>
    <name type="synonym">Trametes cinnabarina</name>
    <dbReference type="NCBI Taxonomy" id="5643"/>
    <lineage>
        <taxon>Eukaryota</taxon>
        <taxon>Fungi</taxon>
        <taxon>Dikarya</taxon>
        <taxon>Basidiomycota</taxon>
        <taxon>Agaricomycotina</taxon>
        <taxon>Agaricomycetes</taxon>
        <taxon>Polyporales</taxon>
        <taxon>Polyporaceae</taxon>
        <taxon>Trametes</taxon>
    </lineage>
</organism>
<feature type="region of interest" description="Disordered" evidence="1">
    <location>
        <begin position="136"/>
        <end position="187"/>
    </location>
</feature>
<protein>
    <submittedName>
        <fullName evidence="2">Uncharacterized protein</fullName>
    </submittedName>
</protein>
<dbReference type="HOGENOM" id="CLU_1448410_0_0_1"/>
<gene>
    <name evidence="2" type="ORF">BN946_scf184493.g3</name>
</gene>
<reference evidence="2" key="1">
    <citation type="submission" date="2014-01" db="EMBL/GenBank/DDBJ databases">
        <title>The genome of the white-rot fungus Pycnoporus cinnabarinus: a basidiomycete model with a versatile arsenal for lignocellulosic biomass breakdown.</title>
        <authorList>
            <person name="Levasseur A."/>
            <person name="Lomascolo A."/>
            <person name="Ruiz-Duenas F.J."/>
            <person name="Uzan E."/>
            <person name="Piumi F."/>
            <person name="Kues U."/>
            <person name="Ram A.F.J."/>
            <person name="Murat C."/>
            <person name="Haon M."/>
            <person name="Benoit I."/>
            <person name="Arfi Y."/>
            <person name="Chevret D."/>
            <person name="Drula E."/>
            <person name="Kwon M.J."/>
            <person name="Gouret P."/>
            <person name="Lesage-Meessen L."/>
            <person name="Lombard V."/>
            <person name="Mariette J."/>
            <person name="Noirot C."/>
            <person name="Park J."/>
            <person name="Patyshakuliyeva A."/>
            <person name="Wieneger R.A.B."/>
            <person name="Wosten H.A.B."/>
            <person name="Martin F."/>
            <person name="Coutinho P.M."/>
            <person name="de Vries R."/>
            <person name="Martinez A.T."/>
            <person name="Klopp C."/>
            <person name="Pontarotti P."/>
            <person name="Henrissat B."/>
            <person name="Record E."/>
        </authorList>
    </citation>
    <scope>NUCLEOTIDE SEQUENCE [LARGE SCALE GENOMIC DNA]</scope>
    <source>
        <strain evidence="2">BRFM137</strain>
    </source>
</reference>
<dbReference type="Proteomes" id="UP000029665">
    <property type="component" value="Unassembled WGS sequence"/>
</dbReference>
<comment type="caution">
    <text evidence="2">The sequence shown here is derived from an EMBL/GenBank/DDBJ whole genome shotgun (WGS) entry which is preliminary data.</text>
</comment>
<dbReference type="OrthoDB" id="2792339at2759"/>
<evidence type="ECO:0000256" key="1">
    <source>
        <dbReference type="SAM" id="MobiDB-lite"/>
    </source>
</evidence>
<proteinExistence type="predicted"/>
<feature type="compositionally biased region" description="Acidic residues" evidence="1">
    <location>
        <begin position="170"/>
        <end position="187"/>
    </location>
</feature>
<sequence>MDLTFREAGMYRALEDLQGSILPRCFGYFRRFVNLQEMRITPWDPRAKFPRPESTFDAFKMPHTHASLNILLLEKLGKPPRTNCEPPPGLSWDWKATMEQCIEMLRIIARKRVQDAIEREFVRALYVEKAEDGVLKDDNMAPHGNTDSDTVQDGTGEEASPEVEAKDSTSSDDEGEEDSDGSENEDE</sequence>
<keyword evidence="3" id="KW-1185">Reference proteome</keyword>
<dbReference type="EMBL" id="CCBP010000285">
    <property type="protein sequence ID" value="CDO75705.1"/>
    <property type="molecule type" value="Genomic_DNA"/>
</dbReference>
<accession>A0A060SMT2</accession>
<name>A0A060SMT2_PYCCI</name>
<dbReference type="AlphaFoldDB" id="A0A060SMT2"/>